<dbReference type="EMBL" id="BMOU01000001">
    <property type="protein sequence ID" value="GGN88191.1"/>
    <property type="molecule type" value="Genomic_DNA"/>
</dbReference>
<feature type="domain" description="PKD" evidence="3">
    <location>
        <begin position="260"/>
        <end position="317"/>
    </location>
</feature>
<evidence type="ECO:0000313" key="5">
    <source>
        <dbReference type="Proteomes" id="UP000605784"/>
    </source>
</evidence>
<dbReference type="PANTHER" id="PTHR46182:SF2">
    <property type="entry name" value="FI19480P1"/>
    <property type="match status" value="1"/>
</dbReference>
<reference evidence="4" key="2">
    <citation type="submission" date="2020-09" db="EMBL/GenBank/DDBJ databases">
        <authorList>
            <person name="Sun Q."/>
            <person name="Ohkuma M."/>
        </authorList>
    </citation>
    <scope>NUCLEOTIDE SEQUENCE</scope>
    <source>
        <strain evidence="4">JCM 17820</strain>
    </source>
</reference>
<comment type="caution">
    <text evidence="4">The sequence shown here is derived from an EMBL/GenBank/DDBJ whole genome shotgun (WGS) entry which is preliminary data.</text>
</comment>
<dbReference type="AlphaFoldDB" id="A0A830GH73"/>
<feature type="domain" description="PKD" evidence="3">
    <location>
        <begin position="413"/>
        <end position="504"/>
    </location>
</feature>
<organism evidence="4 5">
    <name type="scientific">Haloarcula pellucida</name>
    <dbReference type="NCBI Taxonomy" id="1427151"/>
    <lineage>
        <taxon>Archaea</taxon>
        <taxon>Methanobacteriati</taxon>
        <taxon>Methanobacteriota</taxon>
        <taxon>Stenosarchaea group</taxon>
        <taxon>Halobacteria</taxon>
        <taxon>Halobacteriales</taxon>
        <taxon>Haloarculaceae</taxon>
        <taxon>Haloarcula</taxon>
    </lineage>
</organism>
<feature type="region of interest" description="Disordered" evidence="1">
    <location>
        <begin position="583"/>
        <end position="637"/>
    </location>
</feature>
<gene>
    <name evidence="4" type="ORF">GCM10009030_07650</name>
</gene>
<dbReference type="SMART" id="SM00089">
    <property type="entry name" value="PKD"/>
    <property type="match status" value="4"/>
</dbReference>
<dbReference type="SUPFAM" id="SSF49299">
    <property type="entry name" value="PKD domain"/>
    <property type="match status" value="4"/>
</dbReference>
<feature type="transmembrane region" description="Helical" evidence="2">
    <location>
        <begin position="981"/>
        <end position="1001"/>
    </location>
</feature>
<evidence type="ECO:0000256" key="1">
    <source>
        <dbReference type="SAM" id="MobiDB-lite"/>
    </source>
</evidence>
<dbReference type="GO" id="GO:0031410">
    <property type="term" value="C:cytoplasmic vesicle"/>
    <property type="evidence" value="ECO:0007669"/>
    <property type="project" value="TreeGrafter"/>
</dbReference>
<dbReference type="InterPro" id="IPR022409">
    <property type="entry name" value="PKD/Chitinase_dom"/>
</dbReference>
<feature type="domain" description="PKD" evidence="3">
    <location>
        <begin position="322"/>
        <end position="413"/>
    </location>
</feature>
<proteinExistence type="predicted"/>
<dbReference type="GO" id="GO:0016020">
    <property type="term" value="C:membrane"/>
    <property type="evidence" value="ECO:0007669"/>
    <property type="project" value="TreeGrafter"/>
</dbReference>
<dbReference type="InterPro" id="IPR000601">
    <property type="entry name" value="PKD_dom"/>
</dbReference>
<accession>A0A830GH73</accession>
<dbReference type="InterPro" id="IPR035986">
    <property type="entry name" value="PKD_dom_sf"/>
</dbReference>
<name>A0A830GH73_9EURY</name>
<dbReference type="CDD" id="cd00146">
    <property type="entry name" value="PKD"/>
    <property type="match status" value="3"/>
</dbReference>
<evidence type="ECO:0000313" key="4">
    <source>
        <dbReference type="EMBL" id="GGN88191.1"/>
    </source>
</evidence>
<keyword evidence="2" id="KW-0812">Transmembrane</keyword>
<reference evidence="4" key="1">
    <citation type="journal article" date="2014" name="Int. J. Syst. Evol. Microbiol.">
        <title>Complete genome sequence of Corynebacterium casei LMG S-19264T (=DSM 44701T), isolated from a smear-ripened cheese.</title>
        <authorList>
            <consortium name="US DOE Joint Genome Institute (JGI-PGF)"/>
            <person name="Walter F."/>
            <person name="Albersmeier A."/>
            <person name="Kalinowski J."/>
            <person name="Ruckert C."/>
        </authorList>
    </citation>
    <scope>NUCLEOTIDE SEQUENCE</scope>
    <source>
        <strain evidence="4">JCM 17820</strain>
    </source>
</reference>
<sequence length="1005" mass="103624">MERETLAIRSIALVLLVVGASIGPLGPVGSAAGNVENVDDRPTAYSVVQGERCIPLTIVGDASQNVSSYYDYHGGDGTDYSSHGTDDRQVSNVSQLYVYRGSNGDSLLFLHDARNDGVGNGSVSMSITNVPEEASWPVEDDTYQNRDDNFEHGETSSQIDWMWTEGRTDGAAMVGLGHLNETAIRIDPAFDEESFAAQDPELDWPYDPLEWRARSGPDEELVALDKDSPVEVQAGTCLDAAVEVNATTVSSGEAVQFDGGNSTVGPSAEYDWSFGDNTSATGVTTTHTYNQTETFTVTLTVSNRFGRSDTANVTIEVVDDSPPDARLDAPATATPNETVVLDASNSTDDTGISEYRWDVDGDGTVDRTTTAARTETAFDTVGNQTVAVTAVDTLGQTDSANATIAVEANESNDPTAAIDGPATATVNQEVTFDASNSTVPRGGATYEWDLNGDGTAENVTTTPSLTTSFATIGNRTVRVTVVDAIGRNDSANATLTVQRNASNDPVARLDAPATARVDTAVTFDASNSTVPRGGATYAWDLNGDGTAENVTTTPSLTATFDTAGDRTIRLTVTDSANVTATDSAQVTVERASQSGGGGSGGDGGSDSGGGGAAPAPPPEPDEDEPAATASSDGNTVTVESNVDADVVGVGLDDGTLGSGSVRVQRIALADVESGSAVAVTDEWNGSDGPPLGSDETMLALGPSVASGPAPSSVTYQLAIDRAAIRNRGGSVDSLAVATWNGSGWETAETTLVRNDSTVVINATAGPEEPLAVGLPTAQVVGTDLAIAESPVVNQSVNVSVTLSNNGHRDGSETVTTVLGGRVVASERVTIRAGETERLTFTVVPRRAGQQRLTVAGLQTTVDVAPARADIGPPSVDVERETVGTGESVQVRATFRNDGTVTGTENASFVVFGEVVERQSVTVAPGETKTVTFEQRIEHPGQYTVGVNGQNASVAVDGEAKTAQTESWVDTGTGGGGSTSPLLLGLLALGSIGLVAGSIAVLSRQL</sequence>
<dbReference type="Proteomes" id="UP000605784">
    <property type="component" value="Unassembled WGS sequence"/>
</dbReference>
<feature type="compositionally biased region" description="Gly residues" evidence="1">
    <location>
        <begin position="594"/>
        <end position="612"/>
    </location>
</feature>
<keyword evidence="2" id="KW-0472">Membrane</keyword>
<dbReference type="Gene3D" id="2.60.40.10">
    <property type="entry name" value="Immunoglobulins"/>
    <property type="match status" value="6"/>
</dbReference>
<dbReference type="RefSeq" id="WP_188994689.1">
    <property type="nucleotide sequence ID" value="NZ_BMOU01000001.1"/>
</dbReference>
<evidence type="ECO:0000256" key="2">
    <source>
        <dbReference type="SAM" id="Phobius"/>
    </source>
</evidence>
<feature type="compositionally biased region" description="Polar residues" evidence="1">
    <location>
        <begin position="583"/>
        <end position="593"/>
    </location>
</feature>
<dbReference type="InterPro" id="IPR011635">
    <property type="entry name" value="CARDB"/>
</dbReference>
<protein>
    <recommendedName>
        <fullName evidence="3">PKD domain-containing protein</fullName>
    </recommendedName>
</protein>
<dbReference type="PROSITE" id="PS50093">
    <property type="entry name" value="PKD"/>
    <property type="match status" value="4"/>
</dbReference>
<feature type="compositionally biased region" description="Polar residues" evidence="1">
    <location>
        <begin position="628"/>
        <end position="637"/>
    </location>
</feature>
<evidence type="ECO:0000259" key="3">
    <source>
        <dbReference type="PROSITE" id="PS50093"/>
    </source>
</evidence>
<keyword evidence="2" id="KW-1133">Transmembrane helix</keyword>
<dbReference type="Pfam" id="PF18911">
    <property type="entry name" value="PKD_4"/>
    <property type="match status" value="4"/>
</dbReference>
<dbReference type="Pfam" id="PF07705">
    <property type="entry name" value="CARDB"/>
    <property type="match status" value="1"/>
</dbReference>
<feature type="domain" description="PKD" evidence="3">
    <location>
        <begin position="504"/>
        <end position="589"/>
    </location>
</feature>
<keyword evidence="5" id="KW-1185">Reference proteome</keyword>
<dbReference type="PANTHER" id="PTHR46182">
    <property type="entry name" value="FI19480P1"/>
    <property type="match status" value="1"/>
</dbReference>
<dbReference type="InterPro" id="IPR029865">
    <property type="entry name" value="KIAA0319-like"/>
</dbReference>
<dbReference type="InterPro" id="IPR013783">
    <property type="entry name" value="Ig-like_fold"/>
</dbReference>